<dbReference type="EMBL" id="CP025432">
    <property type="protein sequence ID" value="AUH66782.1"/>
    <property type="molecule type" value="Genomic_DNA"/>
</dbReference>
<sequence length="90" mass="9868">MNRIERDGEGFVIPAVLLAEAFRMTEDDVRLAMREGTLTSLCEAGEGEDAGRWRLTFRHAGRACRFTLDGAGAILSTSRFPVRSPPRASA</sequence>
<proteinExistence type="predicted"/>
<keyword evidence="2" id="KW-1185">Reference proteome</keyword>
<evidence type="ECO:0000313" key="2">
    <source>
        <dbReference type="Proteomes" id="UP000234530"/>
    </source>
</evidence>
<dbReference type="KEGG" id="pzh:CX676_21015"/>
<protein>
    <submittedName>
        <fullName evidence="1">Uncharacterized protein</fullName>
    </submittedName>
</protein>
<dbReference type="RefSeq" id="WP_101754746.1">
    <property type="nucleotide sequence ID" value="NZ_CP025432.1"/>
</dbReference>
<evidence type="ECO:0000313" key="1">
    <source>
        <dbReference type="EMBL" id="AUH66782.1"/>
    </source>
</evidence>
<geneLocation type="plasmid" evidence="2">
    <name>ppz02</name>
</geneLocation>
<organism evidence="1 2">
    <name type="scientific">Paracoccus zhejiangensis</name>
    <dbReference type="NCBI Taxonomy" id="1077935"/>
    <lineage>
        <taxon>Bacteria</taxon>
        <taxon>Pseudomonadati</taxon>
        <taxon>Pseudomonadota</taxon>
        <taxon>Alphaproteobacteria</taxon>
        <taxon>Rhodobacterales</taxon>
        <taxon>Paracoccaceae</taxon>
        <taxon>Paracoccus</taxon>
    </lineage>
</organism>
<name>A0A2H5F5F9_9RHOB</name>
<reference evidence="1 2" key="1">
    <citation type="journal article" date="2013" name="Antonie Van Leeuwenhoek">
        <title>Paracoccus zhejiangensis sp. nov., isolated from activated sludge in wastewater-treatment system.</title>
        <authorList>
            <person name="Wu Z.G."/>
            <person name="Zhang D.F."/>
            <person name="Liu Y.L."/>
            <person name="Wang F."/>
            <person name="Jiang X."/>
            <person name="Li C."/>
            <person name="Li S.P."/>
            <person name="Hong Q."/>
            <person name="Li W.J."/>
        </authorList>
    </citation>
    <scope>NUCLEOTIDE SEQUENCE [LARGE SCALE GENOMIC DNA]</scope>
    <source>
        <strain evidence="1 2">J6</strain>
        <plasmid evidence="2">Plasmid ppz02</plasmid>
    </source>
</reference>
<accession>A0A2H5F5F9</accession>
<dbReference type="Pfam" id="PF20132">
    <property type="entry name" value="DUF6522"/>
    <property type="match status" value="1"/>
</dbReference>
<dbReference type="Proteomes" id="UP000234530">
    <property type="component" value="Plasmid pPZ02"/>
</dbReference>
<dbReference type="InterPro" id="IPR045389">
    <property type="entry name" value="DUF6522"/>
</dbReference>
<dbReference type="AlphaFoldDB" id="A0A2H5F5F9"/>
<gene>
    <name evidence="1" type="ORF">CX676_21015</name>
</gene>
<keyword evidence="1" id="KW-0614">Plasmid</keyword>
<dbReference type="OrthoDB" id="8238457at2"/>